<feature type="transmembrane region" description="Helical" evidence="1">
    <location>
        <begin position="390"/>
        <end position="410"/>
    </location>
</feature>
<dbReference type="Proteomes" id="UP000266327">
    <property type="component" value="Unassembled WGS sequence"/>
</dbReference>
<name>A0A3A3FX62_9BURK</name>
<dbReference type="Pfam" id="PF11902">
    <property type="entry name" value="DUF3422"/>
    <property type="match status" value="1"/>
</dbReference>
<evidence type="ECO:0000256" key="1">
    <source>
        <dbReference type="SAM" id="Phobius"/>
    </source>
</evidence>
<evidence type="ECO:0000313" key="3">
    <source>
        <dbReference type="Proteomes" id="UP000266327"/>
    </source>
</evidence>
<dbReference type="OrthoDB" id="9767470at2"/>
<keyword evidence="3" id="KW-1185">Reference proteome</keyword>
<accession>A0A3A3FX62</accession>
<gene>
    <name evidence="2" type="ORF">D3878_00885</name>
</gene>
<keyword evidence="1" id="KW-0812">Transmembrane</keyword>
<reference evidence="3" key="1">
    <citation type="submission" date="2018-09" db="EMBL/GenBank/DDBJ databases">
        <authorList>
            <person name="Zhu H."/>
        </authorList>
    </citation>
    <scope>NUCLEOTIDE SEQUENCE [LARGE SCALE GENOMIC DNA]</scope>
    <source>
        <strain evidence="3">K1S02-23</strain>
    </source>
</reference>
<dbReference type="RefSeq" id="WP_119783758.1">
    <property type="nucleotide sequence ID" value="NZ_QYUQ01000002.1"/>
</dbReference>
<dbReference type="InterPro" id="IPR021830">
    <property type="entry name" value="DUF3422"/>
</dbReference>
<dbReference type="AlphaFoldDB" id="A0A3A3FX62"/>
<keyword evidence="1" id="KW-1133">Transmembrane helix</keyword>
<evidence type="ECO:0000313" key="2">
    <source>
        <dbReference type="EMBL" id="RJG00304.1"/>
    </source>
</evidence>
<keyword evidence="1" id="KW-0472">Membrane</keyword>
<comment type="caution">
    <text evidence="2">The sequence shown here is derived from an EMBL/GenBank/DDBJ whole genome shotgun (WGS) entry which is preliminary data.</text>
</comment>
<sequence>MSTGYSGLNHALREPLAAEAHSRPSMRLQAPESLTHLAVYAGEDAGTSGRNAAAQHALLVSLCGHFGVAGPAANARHFFHDFGHFRLKWECHTEFATYTFAKKIDHSLPMVAAFQQMPIAYVPKKWLASLQGKTMVAAHMVLASMASSQNVAVFETPDVFEGMLLVGSQVVQGAQVWTDFLIQSDGFSRFVVQDFGLREQEAGLLVQRVLEIETYRMMALLGLPHAQRAIPALNAIEGELAQLTAAMVDTDAAIADAIACSLPDSADVEQSLLRQITGLAARMEKLSLNNSYRFSASQAYVRLVHARIEEMREARIDGVPTVAEFMDRRLAPAMNTCASTAQRQEALAARIAHTNDLLRTRVGIVQEQQNRKILQSLNRRAEQQLRLQQAVEGLSVVAITYYLAGLLNYLGKAAKTAGWPITPDLATGFLVPAIAAGVWLGLCRMRRKLHGT</sequence>
<protein>
    <submittedName>
        <fullName evidence="2">DUF3422 domain-containing protein</fullName>
    </submittedName>
</protein>
<organism evidence="2 3">
    <name type="scientific">Noviherbaspirillum sedimenti</name>
    <dbReference type="NCBI Taxonomy" id="2320865"/>
    <lineage>
        <taxon>Bacteria</taxon>
        <taxon>Pseudomonadati</taxon>
        <taxon>Pseudomonadota</taxon>
        <taxon>Betaproteobacteria</taxon>
        <taxon>Burkholderiales</taxon>
        <taxon>Oxalobacteraceae</taxon>
        <taxon>Noviherbaspirillum</taxon>
    </lineage>
</organism>
<feature type="transmembrane region" description="Helical" evidence="1">
    <location>
        <begin position="425"/>
        <end position="443"/>
    </location>
</feature>
<proteinExistence type="predicted"/>
<dbReference type="EMBL" id="QYUQ01000002">
    <property type="protein sequence ID" value="RJG00304.1"/>
    <property type="molecule type" value="Genomic_DNA"/>
</dbReference>